<name>A0ABR1RZA9_9PEZI</name>
<evidence type="ECO:0000313" key="3">
    <source>
        <dbReference type="Proteomes" id="UP001396898"/>
    </source>
</evidence>
<protein>
    <submittedName>
        <fullName evidence="2">Uncharacterized protein</fullName>
    </submittedName>
</protein>
<feature type="region of interest" description="Disordered" evidence="1">
    <location>
        <begin position="30"/>
        <end position="58"/>
    </location>
</feature>
<gene>
    <name evidence="2" type="ORF">PG991_006462</name>
</gene>
<evidence type="ECO:0000256" key="1">
    <source>
        <dbReference type="SAM" id="MobiDB-lite"/>
    </source>
</evidence>
<comment type="caution">
    <text evidence="2">The sequence shown here is derived from an EMBL/GenBank/DDBJ whole genome shotgun (WGS) entry which is preliminary data.</text>
</comment>
<organism evidence="2 3">
    <name type="scientific">Apiospora marii</name>
    <dbReference type="NCBI Taxonomy" id="335849"/>
    <lineage>
        <taxon>Eukaryota</taxon>
        <taxon>Fungi</taxon>
        <taxon>Dikarya</taxon>
        <taxon>Ascomycota</taxon>
        <taxon>Pezizomycotina</taxon>
        <taxon>Sordariomycetes</taxon>
        <taxon>Xylariomycetidae</taxon>
        <taxon>Amphisphaeriales</taxon>
        <taxon>Apiosporaceae</taxon>
        <taxon>Apiospora</taxon>
    </lineage>
</organism>
<feature type="region of interest" description="Disordered" evidence="1">
    <location>
        <begin position="118"/>
        <end position="137"/>
    </location>
</feature>
<sequence length="226" mass="25280">MSGEIPAGHTLAGIADEKWAKREFTFTKKGNRNKTLQEMYGDASGTKPAEPEKTSQDLRVGSLSCWTGVYGNPKRDLGKEGAIRPFKEAKFALDRARCHEAHDTKDCKWQASCPMCPDQPGQQEGAHQDGSRVSCRSSVGGHGITEWVKREFSQKDKTDPSQKPSRMLVMLRMSQRPAVPRLLPTIVSRKFARTTRSRRTTISRITRMSLKMVPTTMSPFRSPLGN</sequence>
<reference evidence="2 3" key="1">
    <citation type="submission" date="2023-01" db="EMBL/GenBank/DDBJ databases">
        <title>Analysis of 21 Apiospora genomes using comparative genomics revels a genus with tremendous synthesis potential of carbohydrate active enzymes and secondary metabolites.</title>
        <authorList>
            <person name="Sorensen T."/>
        </authorList>
    </citation>
    <scope>NUCLEOTIDE SEQUENCE [LARGE SCALE GENOMIC DNA]</scope>
    <source>
        <strain evidence="2 3">CBS 20057</strain>
    </source>
</reference>
<evidence type="ECO:0000313" key="2">
    <source>
        <dbReference type="EMBL" id="KAK8023223.1"/>
    </source>
</evidence>
<proteinExistence type="predicted"/>
<accession>A0ABR1RZA9</accession>
<dbReference type="EMBL" id="JAQQWI010000008">
    <property type="protein sequence ID" value="KAK8023223.1"/>
    <property type="molecule type" value="Genomic_DNA"/>
</dbReference>
<dbReference type="Proteomes" id="UP001396898">
    <property type="component" value="Unassembled WGS sequence"/>
</dbReference>
<keyword evidence="3" id="KW-1185">Reference proteome</keyword>